<dbReference type="InterPro" id="IPR001647">
    <property type="entry name" value="HTH_TetR"/>
</dbReference>
<gene>
    <name evidence="7" type="ORF">HNR61_002629</name>
</gene>
<evidence type="ECO:0000256" key="2">
    <source>
        <dbReference type="ARBA" id="ARBA00023125"/>
    </source>
</evidence>
<name>A0A7W3QLH6_ACTNM</name>
<proteinExistence type="predicted"/>
<dbReference type="EMBL" id="JACJIA010000003">
    <property type="protein sequence ID" value="MBA8950998.1"/>
    <property type="molecule type" value="Genomic_DNA"/>
</dbReference>
<accession>A0A7W3QLH6</accession>
<dbReference type="GO" id="GO:0000976">
    <property type="term" value="F:transcription cis-regulatory region binding"/>
    <property type="evidence" value="ECO:0007669"/>
    <property type="project" value="TreeGrafter"/>
</dbReference>
<dbReference type="InterPro" id="IPR009057">
    <property type="entry name" value="Homeodomain-like_sf"/>
</dbReference>
<keyword evidence="2 4" id="KW-0238">DNA-binding</keyword>
<dbReference type="PANTHER" id="PTHR30055:SF238">
    <property type="entry name" value="MYCOFACTOCIN BIOSYNTHESIS TRANSCRIPTIONAL REGULATOR MFTR-RELATED"/>
    <property type="match status" value="1"/>
</dbReference>
<evidence type="ECO:0000259" key="6">
    <source>
        <dbReference type="PROSITE" id="PS50977"/>
    </source>
</evidence>
<evidence type="ECO:0000256" key="1">
    <source>
        <dbReference type="ARBA" id="ARBA00023015"/>
    </source>
</evidence>
<keyword evidence="1" id="KW-0805">Transcription regulation</keyword>
<comment type="caution">
    <text evidence="7">The sequence shown here is derived from an EMBL/GenBank/DDBJ whole genome shotgun (WGS) entry which is preliminary data.</text>
</comment>
<dbReference type="InterPro" id="IPR023772">
    <property type="entry name" value="DNA-bd_HTH_TetR-type_CS"/>
</dbReference>
<reference evidence="7 8" key="1">
    <citation type="submission" date="2020-08" db="EMBL/GenBank/DDBJ databases">
        <title>Genomic Encyclopedia of Type Strains, Phase IV (KMG-IV): sequencing the most valuable type-strain genomes for metagenomic binning, comparative biology and taxonomic classification.</title>
        <authorList>
            <person name="Goeker M."/>
        </authorList>
    </citation>
    <scope>NUCLEOTIDE SEQUENCE [LARGE SCALE GENOMIC DNA]</scope>
    <source>
        <strain evidence="7 8">DSM 44197</strain>
    </source>
</reference>
<feature type="region of interest" description="Disordered" evidence="5">
    <location>
        <begin position="1"/>
        <end position="20"/>
    </location>
</feature>
<dbReference type="InterPro" id="IPR041347">
    <property type="entry name" value="MftR_C"/>
</dbReference>
<protein>
    <submittedName>
        <fullName evidence="7">AcrR family transcriptional regulator</fullName>
    </submittedName>
</protein>
<evidence type="ECO:0000313" key="7">
    <source>
        <dbReference type="EMBL" id="MBA8950998.1"/>
    </source>
</evidence>
<dbReference type="PANTHER" id="PTHR30055">
    <property type="entry name" value="HTH-TYPE TRANSCRIPTIONAL REGULATOR RUTR"/>
    <property type="match status" value="1"/>
</dbReference>
<organism evidence="7 8">
    <name type="scientific">Actinomadura namibiensis</name>
    <dbReference type="NCBI Taxonomy" id="182080"/>
    <lineage>
        <taxon>Bacteria</taxon>
        <taxon>Bacillati</taxon>
        <taxon>Actinomycetota</taxon>
        <taxon>Actinomycetes</taxon>
        <taxon>Streptosporangiales</taxon>
        <taxon>Thermomonosporaceae</taxon>
        <taxon>Actinomadura</taxon>
    </lineage>
</organism>
<feature type="DNA-binding region" description="H-T-H motif" evidence="4">
    <location>
        <begin position="54"/>
        <end position="73"/>
    </location>
</feature>
<dbReference type="InterPro" id="IPR050109">
    <property type="entry name" value="HTH-type_TetR-like_transc_reg"/>
</dbReference>
<dbReference type="RefSeq" id="WP_182843395.1">
    <property type="nucleotide sequence ID" value="NZ_BAAALP010000016.1"/>
</dbReference>
<dbReference type="Gene3D" id="1.10.10.60">
    <property type="entry name" value="Homeodomain-like"/>
    <property type="match status" value="1"/>
</dbReference>
<dbReference type="Pfam" id="PF17754">
    <property type="entry name" value="TetR_C_14"/>
    <property type="match status" value="1"/>
</dbReference>
<evidence type="ECO:0000256" key="4">
    <source>
        <dbReference type="PROSITE-ProRule" id="PRU00335"/>
    </source>
</evidence>
<dbReference type="AlphaFoldDB" id="A0A7W3QLH6"/>
<evidence type="ECO:0000313" key="8">
    <source>
        <dbReference type="Proteomes" id="UP000572680"/>
    </source>
</evidence>
<dbReference type="Proteomes" id="UP000572680">
    <property type="component" value="Unassembled WGS sequence"/>
</dbReference>
<evidence type="ECO:0000256" key="3">
    <source>
        <dbReference type="ARBA" id="ARBA00023163"/>
    </source>
</evidence>
<feature type="domain" description="HTH tetR-type" evidence="6">
    <location>
        <begin position="31"/>
        <end position="91"/>
    </location>
</feature>
<evidence type="ECO:0000256" key="5">
    <source>
        <dbReference type="SAM" id="MobiDB-lite"/>
    </source>
</evidence>
<dbReference type="Gene3D" id="1.10.357.10">
    <property type="entry name" value="Tetracycline Repressor, domain 2"/>
    <property type="match status" value="1"/>
</dbReference>
<dbReference type="GO" id="GO:0003700">
    <property type="term" value="F:DNA-binding transcription factor activity"/>
    <property type="evidence" value="ECO:0007669"/>
    <property type="project" value="TreeGrafter"/>
</dbReference>
<dbReference type="PROSITE" id="PS50977">
    <property type="entry name" value="HTH_TETR_2"/>
    <property type="match status" value="1"/>
</dbReference>
<dbReference type="PROSITE" id="PS01081">
    <property type="entry name" value="HTH_TETR_1"/>
    <property type="match status" value="1"/>
</dbReference>
<keyword evidence="3" id="KW-0804">Transcription</keyword>
<sequence>MTATEPPTAVPAGGVAGADRARDGLREHKKQRTRQALIDAALELFVAQGYEDTTIDEIVAAVEVSQRTFFRYFATKEDVVIGVFAAYDRAMLEELRERPADETPFTAMAEALRVALRSIADSGPAESARFRRLRQVIETTPALVAAHLAHHTAIERALAAEIARRQGVDPEADLRPRLLVAIFIGMVRVAFKHCAEHQAWDATTMAAQIDSIVDAARRTVRDWV</sequence>
<dbReference type="Pfam" id="PF00440">
    <property type="entry name" value="TetR_N"/>
    <property type="match status" value="1"/>
</dbReference>
<dbReference type="SUPFAM" id="SSF46689">
    <property type="entry name" value="Homeodomain-like"/>
    <property type="match status" value="1"/>
</dbReference>
<dbReference type="PRINTS" id="PR00455">
    <property type="entry name" value="HTHTETR"/>
</dbReference>
<keyword evidence="8" id="KW-1185">Reference proteome</keyword>